<gene>
    <name evidence="9" type="ORF">CYMTET_32492</name>
</gene>
<keyword evidence="4 8" id="KW-0812">Transmembrane</keyword>
<dbReference type="GO" id="GO:0005460">
    <property type="term" value="F:UDP-glucose transmembrane transporter activity"/>
    <property type="evidence" value="ECO:0007669"/>
    <property type="project" value="TreeGrafter"/>
</dbReference>
<feature type="transmembrane region" description="Helical" evidence="8">
    <location>
        <begin position="136"/>
        <end position="155"/>
    </location>
</feature>
<evidence type="ECO:0000256" key="5">
    <source>
        <dbReference type="ARBA" id="ARBA00022824"/>
    </source>
</evidence>
<name>A0AAE0FES3_9CHLO</name>
<feature type="transmembrane region" description="Helical" evidence="8">
    <location>
        <begin position="7"/>
        <end position="27"/>
    </location>
</feature>
<feature type="transmembrane region" description="Helical" evidence="8">
    <location>
        <begin position="206"/>
        <end position="226"/>
    </location>
</feature>
<evidence type="ECO:0008006" key="11">
    <source>
        <dbReference type="Google" id="ProtNLM"/>
    </source>
</evidence>
<proteinExistence type="inferred from homology"/>
<evidence type="ECO:0000256" key="2">
    <source>
        <dbReference type="ARBA" id="ARBA00008349"/>
    </source>
</evidence>
<comment type="subcellular location">
    <subcellularLocation>
        <location evidence="1">Endoplasmic reticulum membrane</location>
        <topology evidence="1">Multi-pass membrane protein</topology>
    </subcellularLocation>
</comment>
<dbReference type="Proteomes" id="UP001190700">
    <property type="component" value="Unassembled WGS sequence"/>
</dbReference>
<keyword evidence="7 8" id="KW-0472">Membrane</keyword>
<accession>A0AAE0FES3</accession>
<feature type="transmembrane region" description="Helical" evidence="8">
    <location>
        <begin position="246"/>
        <end position="266"/>
    </location>
</feature>
<feature type="transmembrane region" description="Helical" evidence="8">
    <location>
        <begin position="47"/>
        <end position="68"/>
    </location>
</feature>
<keyword evidence="6 8" id="KW-1133">Transmembrane helix</keyword>
<comment type="similarity">
    <text evidence="2">Belongs to the nucleotide-sugar transporter family. UDP-galactose:UMP antiporter (TC 2.A.7.11) subfamily.</text>
</comment>
<keyword evidence="10" id="KW-1185">Reference proteome</keyword>
<evidence type="ECO:0000256" key="4">
    <source>
        <dbReference type="ARBA" id="ARBA00022692"/>
    </source>
</evidence>
<evidence type="ECO:0000256" key="3">
    <source>
        <dbReference type="ARBA" id="ARBA00022448"/>
    </source>
</evidence>
<feature type="transmembrane region" description="Helical" evidence="8">
    <location>
        <begin position="167"/>
        <end position="186"/>
    </location>
</feature>
<keyword evidence="3" id="KW-0813">Transport</keyword>
<keyword evidence="5" id="KW-0256">Endoplasmic reticulum</keyword>
<dbReference type="GO" id="GO:0000139">
    <property type="term" value="C:Golgi membrane"/>
    <property type="evidence" value="ECO:0007669"/>
    <property type="project" value="TreeGrafter"/>
</dbReference>
<evidence type="ECO:0000256" key="7">
    <source>
        <dbReference type="ARBA" id="ARBA00023136"/>
    </source>
</evidence>
<protein>
    <recommendedName>
        <fullName evidence="11">UAA transporter</fullName>
    </recommendedName>
</protein>
<comment type="caution">
    <text evidence="9">The sequence shown here is derived from an EMBL/GenBank/DDBJ whole genome shotgun (WGS) entry which is preliminary data.</text>
</comment>
<dbReference type="EMBL" id="LGRX02019516">
    <property type="protein sequence ID" value="KAK3258461.1"/>
    <property type="molecule type" value="Genomic_DNA"/>
</dbReference>
<dbReference type="InterPro" id="IPR013657">
    <property type="entry name" value="SCL35B1-4/HUT1"/>
</dbReference>
<evidence type="ECO:0000313" key="9">
    <source>
        <dbReference type="EMBL" id="KAK3258461.1"/>
    </source>
</evidence>
<evidence type="ECO:0000256" key="6">
    <source>
        <dbReference type="ARBA" id="ARBA00022989"/>
    </source>
</evidence>
<evidence type="ECO:0000256" key="8">
    <source>
        <dbReference type="SAM" id="Phobius"/>
    </source>
</evidence>
<dbReference type="AlphaFoldDB" id="A0AAE0FES3"/>
<evidence type="ECO:0000256" key="1">
    <source>
        <dbReference type="ARBA" id="ARBA00004477"/>
    </source>
</evidence>
<evidence type="ECO:0000313" key="10">
    <source>
        <dbReference type="Proteomes" id="UP001190700"/>
    </source>
</evidence>
<reference evidence="9 10" key="1">
    <citation type="journal article" date="2015" name="Genome Biol. Evol.">
        <title>Comparative Genomics of a Bacterivorous Green Alga Reveals Evolutionary Causalities and Consequences of Phago-Mixotrophic Mode of Nutrition.</title>
        <authorList>
            <person name="Burns J.A."/>
            <person name="Paasch A."/>
            <person name="Narechania A."/>
            <person name="Kim E."/>
        </authorList>
    </citation>
    <scope>NUCLEOTIDE SEQUENCE [LARGE SCALE GENOMIC DNA]</scope>
    <source>
        <strain evidence="9 10">PLY_AMNH</strain>
    </source>
</reference>
<organism evidence="9 10">
    <name type="scientific">Cymbomonas tetramitiformis</name>
    <dbReference type="NCBI Taxonomy" id="36881"/>
    <lineage>
        <taxon>Eukaryota</taxon>
        <taxon>Viridiplantae</taxon>
        <taxon>Chlorophyta</taxon>
        <taxon>Pyramimonadophyceae</taxon>
        <taxon>Pyramimonadales</taxon>
        <taxon>Pyramimonadaceae</taxon>
        <taxon>Cymbomonas</taxon>
    </lineage>
</organism>
<dbReference type="Pfam" id="PF08449">
    <property type="entry name" value="UAA"/>
    <property type="match status" value="1"/>
</dbReference>
<dbReference type="PANTHER" id="PTHR10778">
    <property type="entry name" value="SOLUTE CARRIER FAMILY 35 MEMBER B"/>
    <property type="match status" value="1"/>
</dbReference>
<sequence length="296" mass="32092">MPKTTDIVRLAFCTAGIYAAYLTQGLVQERLSTTKYEPDEAQFKGIIFLNLAQSISCFVYAALVSLIFERGPKAADSKMAKFTDYILPSLTNSIGPALGVQALKNISYPAQVLAKSCKMIPVMIVGTILHRKRYSLTEYLCAFFIAGGISIFALFKQSSAVLGKLASPNAPLGYALVFCNLFMDGYTNSFQDDLKARKPDTSAMQFMCWINFWCSVFSGIYQFGFSDIGMSAVDFLTVHPAAVKDVLLFCACGVFGQCIHGIPLGVARPCLARLSLAMCGMRGSAQDSAGLALRAD</sequence>
<dbReference type="GO" id="GO:0005789">
    <property type="term" value="C:endoplasmic reticulum membrane"/>
    <property type="evidence" value="ECO:0007669"/>
    <property type="project" value="UniProtKB-SubCell"/>
</dbReference>
<dbReference type="PANTHER" id="PTHR10778:SF10">
    <property type="entry name" value="SOLUTE CARRIER FAMILY 35 MEMBER B1"/>
    <property type="match status" value="1"/>
</dbReference>
<dbReference type="GO" id="GO:0005459">
    <property type="term" value="F:UDP-galactose transmembrane transporter activity"/>
    <property type="evidence" value="ECO:0007669"/>
    <property type="project" value="TreeGrafter"/>
</dbReference>